<organism evidence="2 3">
    <name type="scientific">Alistipes timonensis JC136</name>
    <dbReference type="NCBI Taxonomy" id="1033731"/>
    <lineage>
        <taxon>Bacteria</taxon>
        <taxon>Pseudomonadati</taxon>
        <taxon>Bacteroidota</taxon>
        <taxon>Bacteroidia</taxon>
        <taxon>Bacteroidales</taxon>
        <taxon>Rikenellaceae</taxon>
        <taxon>Alistipes</taxon>
    </lineage>
</organism>
<sequence>MNKTIIIFCALAAIASAACSEERTKMPWEDDLNNKVPPQETETPEAKVGEPLPLWTDGCLDIHFINSGRGECAFYILPDGTTLLVDAGEIVVTDGAGVPQKPDASTRPYIVDAKYIRHFLPQGSSAVDWCAPSHFHIDHIGSIDAAAETSPNGYRLTGLMALYGEVPFSRVLDRGYPNYGDDPDIPEMDGQTSGDWVAFVKWAVANKGMKADRFRAGEEQITLLKDKDKYPDFRIFNIIANGYAWNLDSATGQGTLVNANAGKGNPACCGFHLSYGKFDYIACGDLTSGPQNRMAYYYRDFISKGGLEVFKAHHHLSNNAWGSQMQNCEFSPRVIINQSFYKKQPDIPLLTAIVNGSFATHPYTWTKDIFSTNVHPESLAENAALYKNVAGYNGHIVVRVAPGGAEYYVYMLDDTDFDYKVTSIHGPYSSK</sequence>
<evidence type="ECO:0008006" key="4">
    <source>
        <dbReference type="Google" id="ProtNLM"/>
    </source>
</evidence>
<dbReference type="STRING" id="1033731.SAMN05444145_10873"/>
<dbReference type="AlphaFoldDB" id="A0A1H4ETP1"/>
<dbReference type="PANTHER" id="PTHR30619:SF1">
    <property type="entry name" value="RECOMBINATION PROTEIN 2"/>
    <property type="match status" value="1"/>
</dbReference>
<keyword evidence="3" id="KW-1185">Reference proteome</keyword>
<proteinExistence type="predicted"/>
<reference evidence="2 3" key="1">
    <citation type="submission" date="2016-10" db="EMBL/GenBank/DDBJ databases">
        <authorList>
            <person name="de Groot N.N."/>
        </authorList>
    </citation>
    <scope>NUCLEOTIDE SEQUENCE [LARGE SCALE GENOMIC DNA]</scope>
    <source>
        <strain evidence="2 3">DSM 25383</strain>
    </source>
</reference>
<dbReference type="PROSITE" id="PS51257">
    <property type="entry name" value="PROKAR_LIPOPROTEIN"/>
    <property type="match status" value="1"/>
</dbReference>
<dbReference type="EMBL" id="FNRI01000008">
    <property type="protein sequence ID" value="SEA88297.1"/>
    <property type="molecule type" value="Genomic_DNA"/>
</dbReference>
<name>A0A1H4ETP1_9BACT</name>
<feature type="chain" id="PRO_5010176220" description="Metal-dependent hydrolase, beta-lactamase superfamily II" evidence="1">
    <location>
        <begin position="21"/>
        <end position="431"/>
    </location>
</feature>
<feature type="signal peptide" evidence="1">
    <location>
        <begin position="1"/>
        <end position="20"/>
    </location>
</feature>
<dbReference type="RefSeq" id="WP_010264848.1">
    <property type="nucleotide sequence ID" value="NZ_CAEG01000015.1"/>
</dbReference>
<protein>
    <recommendedName>
        <fullName evidence="4">Metal-dependent hydrolase, beta-lactamase superfamily II</fullName>
    </recommendedName>
</protein>
<evidence type="ECO:0000313" key="2">
    <source>
        <dbReference type="EMBL" id="SEA88297.1"/>
    </source>
</evidence>
<gene>
    <name evidence="2" type="ORF">SAMN05444145_10873</name>
</gene>
<accession>A0A1H4ETP1</accession>
<evidence type="ECO:0000256" key="1">
    <source>
        <dbReference type="SAM" id="SignalP"/>
    </source>
</evidence>
<dbReference type="InterPro" id="IPR036866">
    <property type="entry name" value="RibonucZ/Hydroxyglut_hydro"/>
</dbReference>
<dbReference type="OrthoDB" id="9761531at2"/>
<dbReference type="Gene3D" id="3.60.15.10">
    <property type="entry name" value="Ribonuclease Z/Hydroxyacylglutathione hydrolase-like"/>
    <property type="match status" value="1"/>
</dbReference>
<dbReference type="Proteomes" id="UP000183253">
    <property type="component" value="Unassembled WGS sequence"/>
</dbReference>
<keyword evidence="1" id="KW-0732">Signal</keyword>
<dbReference type="PANTHER" id="PTHR30619">
    <property type="entry name" value="DNA INTERNALIZATION/COMPETENCE PROTEIN COMEC/REC2"/>
    <property type="match status" value="1"/>
</dbReference>
<evidence type="ECO:0000313" key="3">
    <source>
        <dbReference type="Proteomes" id="UP000183253"/>
    </source>
</evidence>
<dbReference type="SUPFAM" id="SSF56281">
    <property type="entry name" value="Metallo-hydrolase/oxidoreductase"/>
    <property type="match status" value="1"/>
</dbReference>
<dbReference type="InterPro" id="IPR052159">
    <property type="entry name" value="Competence_DNA_uptake"/>
</dbReference>